<sequence length="62" mass="6843">MGPSSWLSEDLLSAVLNFIASCTFIPLFQRTKKLSSDCGKLKTFVIFAHNQAKLDAIVRLGN</sequence>
<reference evidence="2 3" key="1">
    <citation type="submission" date="2017-09" db="EMBL/GenBank/DDBJ databases">
        <title>Depth-based differentiation of microbial function through sediment-hosted aquifers and enrichment of novel symbionts in the deep terrestrial subsurface.</title>
        <authorList>
            <person name="Probst A.J."/>
            <person name="Ladd B."/>
            <person name="Jarett J.K."/>
            <person name="Geller-Mcgrath D.E."/>
            <person name="Sieber C.M."/>
            <person name="Emerson J.B."/>
            <person name="Anantharaman K."/>
            <person name="Thomas B.C."/>
            <person name="Malmstrom R."/>
            <person name="Stieglmeier M."/>
            <person name="Klingl A."/>
            <person name="Woyke T."/>
            <person name="Ryan C.M."/>
            <person name="Banfield J.F."/>
        </authorList>
    </citation>
    <scope>NUCLEOTIDE SEQUENCE [LARGE SCALE GENOMIC DNA]</scope>
    <source>
        <strain evidence="2">CG_4_10_14_0_8_um_filter_42_10</strain>
    </source>
</reference>
<evidence type="ECO:0000256" key="1">
    <source>
        <dbReference type="SAM" id="Phobius"/>
    </source>
</evidence>
<keyword evidence="1" id="KW-1133">Transmembrane helix</keyword>
<proteinExistence type="predicted"/>
<keyword evidence="1" id="KW-0472">Membrane</keyword>
<comment type="caution">
    <text evidence="2">The sequence shown here is derived from an EMBL/GenBank/DDBJ whole genome shotgun (WGS) entry which is preliminary data.</text>
</comment>
<keyword evidence="1" id="KW-0812">Transmembrane</keyword>
<protein>
    <submittedName>
        <fullName evidence="2">Uncharacterized protein</fullName>
    </submittedName>
</protein>
<dbReference type="AlphaFoldDB" id="A0A2M7RIY0"/>
<accession>A0A2M7RIY0</accession>
<dbReference type="EMBL" id="PFMD01000032">
    <property type="protein sequence ID" value="PIY96718.1"/>
    <property type="molecule type" value="Genomic_DNA"/>
</dbReference>
<name>A0A2M7RIY0_9BACT</name>
<gene>
    <name evidence="2" type="ORF">COY66_03335</name>
</gene>
<organism evidence="2 3">
    <name type="scientific">Candidatus Kerfeldbacteria bacterium CG_4_10_14_0_8_um_filter_42_10</name>
    <dbReference type="NCBI Taxonomy" id="2014248"/>
    <lineage>
        <taxon>Bacteria</taxon>
        <taxon>Candidatus Kerfeldiibacteriota</taxon>
    </lineage>
</organism>
<dbReference type="Proteomes" id="UP000230779">
    <property type="component" value="Unassembled WGS sequence"/>
</dbReference>
<evidence type="ECO:0000313" key="2">
    <source>
        <dbReference type="EMBL" id="PIY96718.1"/>
    </source>
</evidence>
<feature type="transmembrane region" description="Helical" evidence="1">
    <location>
        <begin position="12"/>
        <end position="28"/>
    </location>
</feature>
<evidence type="ECO:0000313" key="3">
    <source>
        <dbReference type="Proteomes" id="UP000230779"/>
    </source>
</evidence>